<proteinExistence type="predicted"/>
<keyword evidence="2" id="KW-1185">Reference proteome</keyword>
<accession>A0A9N8QEY5</accession>
<evidence type="ECO:0008006" key="3">
    <source>
        <dbReference type="Google" id="ProtNLM"/>
    </source>
</evidence>
<evidence type="ECO:0000313" key="1">
    <source>
        <dbReference type="EMBL" id="CAD6956706.1"/>
    </source>
</evidence>
<dbReference type="SUPFAM" id="SSF50630">
    <property type="entry name" value="Acid proteases"/>
    <property type="match status" value="1"/>
</dbReference>
<dbReference type="EMBL" id="CAJHJF010006459">
    <property type="protein sequence ID" value="CAD6956706.1"/>
    <property type="molecule type" value="Genomic_DNA"/>
</dbReference>
<dbReference type="InterPro" id="IPR021109">
    <property type="entry name" value="Peptidase_aspartic_dom_sf"/>
</dbReference>
<dbReference type="Pfam" id="PF13650">
    <property type="entry name" value="Asp_protease_2"/>
    <property type="match status" value="1"/>
</dbReference>
<dbReference type="AlphaFoldDB" id="A0A9N8QEY5"/>
<sequence>FDTSFPIKDTLQKIIDNPVTISTGELLAQPEVQKLLGPMLQRHRSYETNAMDVGPDFVDVALLEPKLGRVLFTCGVGKVQVRIGGVNVTALLDPGSEINVINRSICDRLRLPMTPFEGTMRLADGQISPMNYRCCSIEIKVGGIRSRAHLYVVEGPSYELAKQPLQPHRLAGEHGQGTGG</sequence>
<gene>
    <name evidence="1" type="ORF">JKILLFL_G5743</name>
</gene>
<dbReference type="CDD" id="cd00303">
    <property type="entry name" value="retropepsin_like"/>
    <property type="match status" value="1"/>
</dbReference>
<feature type="non-terminal residue" evidence="1">
    <location>
        <position position="1"/>
    </location>
</feature>
<reference evidence="1 2" key="1">
    <citation type="submission" date="2020-10" db="EMBL/GenBank/DDBJ databases">
        <authorList>
            <person name="Sedaghatjoo S."/>
        </authorList>
    </citation>
    <scope>NUCLEOTIDE SEQUENCE [LARGE SCALE GENOMIC DNA]</scope>
    <source>
        <strain evidence="1 2">LLFL</strain>
    </source>
</reference>
<dbReference type="Proteomes" id="UP000836404">
    <property type="component" value="Unassembled WGS sequence"/>
</dbReference>
<protein>
    <recommendedName>
        <fullName evidence="3">Aspartic peptidase DDI1-type domain-containing protein</fullName>
    </recommendedName>
</protein>
<name>A0A9N8QEY5_9BASI</name>
<organism evidence="1 2">
    <name type="scientific">Tilletia laevis</name>
    <dbReference type="NCBI Taxonomy" id="157183"/>
    <lineage>
        <taxon>Eukaryota</taxon>
        <taxon>Fungi</taxon>
        <taxon>Dikarya</taxon>
        <taxon>Basidiomycota</taxon>
        <taxon>Ustilaginomycotina</taxon>
        <taxon>Exobasidiomycetes</taxon>
        <taxon>Tilletiales</taxon>
        <taxon>Tilletiaceae</taxon>
        <taxon>Tilletia</taxon>
    </lineage>
</organism>
<dbReference type="Gene3D" id="2.40.70.10">
    <property type="entry name" value="Acid Proteases"/>
    <property type="match status" value="1"/>
</dbReference>
<comment type="caution">
    <text evidence="1">The sequence shown here is derived from an EMBL/GenBank/DDBJ whole genome shotgun (WGS) entry which is preliminary data.</text>
</comment>
<evidence type="ECO:0000313" key="2">
    <source>
        <dbReference type="Proteomes" id="UP000836404"/>
    </source>
</evidence>